<keyword evidence="1" id="KW-1133">Transmembrane helix</keyword>
<dbReference type="RefSeq" id="WP_154378365.1">
    <property type="nucleotide sequence ID" value="NZ_WKJJ01000015.1"/>
</dbReference>
<evidence type="ECO:0000313" key="3">
    <source>
        <dbReference type="Proteomes" id="UP000446768"/>
    </source>
</evidence>
<dbReference type="Proteomes" id="UP000446768">
    <property type="component" value="Unassembled WGS sequence"/>
</dbReference>
<comment type="caution">
    <text evidence="2">The sequence shown here is derived from an EMBL/GenBank/DDBJ whole genome shotgun (WGS) entry which is preliminary data.</text>
</comment>
<gene>
    <name evidence="2" type="ORF">GJ700_23255</name>
</gene>
<proteinExistence type="predicted"/>
<evidence type="ECO:0000313" key="2">
    <source>
        <dbReference type="EMBL" id="MRV74632.1"/>
    </source>
</evidence>
<protein>
    <submittedName>
        <fullName evidence="2">Type II secretion system protein</fullName>
    </submittedName>
</protein>
<sequence length="178" mass="19769">MRQHRISRTAGGFAYIWTLMLVALMGSALAIGGELYATSARRDKEAQLLFIGHEFRQALGRYLQAKGAGGMAQYPLTLDELLQDPRFPGAKRHLRRLYTDPMTGKAEWGLVRQQGRIVGIHSLSEQAPIKQGNFLDDDRGFNGKGRYADWVFTYPSDLYTGPQAAPPPGMPRNQMTGG</sequence>
<keyword evidence="3" id="KW-1185">Reference proteome</keyword>
<name>A0A7X2IRU5_9BURK</name>
<reference evidence="2 3" key="1">
    <citation type="submission" date="2019-11" db="EMBL/GenBank/DDBJ databases">
        <title>Novel species isolated from a subtropical stream in China.</title>
        <authorList>
            <person name="Lu H."/>
        </authorList>
    </citation>
    <scope>NUCLEOTIDE SEQUENCE [LARGE SCALE GENOMIC DNA]</scope>
    <source>
        <strain evidence="2 3">FT92W</strain>
    </source>
</reference>
<dbReference type="EMBL" id="WKJJ01000015">
    <property type="protein sequence ID" value="MRV74632.1"/>
    <property type="molecule type" value="Genomic_DNA"/>
</dbReference>
<feature type="transmembrane region" description="Helical" evidence="1">
    <location>
        <begin position="12"/>
        <end position="32"/>
    </location>
</feature>
<dbReference type="AlphaFoldDB" id="A0A7X2IRU5"/>
<accession>A0A7X2IRU5</accession>
<evidence type="ECO:0000256" key="1">
    <source>
        <dbReference type="SAM" id="Phobius"/>
    </source>
</evidence>
<organism evidence="2 3">
    <name type="scientific">Pseudoduganella rivuli</name>
    <dbReference type="NCBI Taxonomy" id="2666085"/>
    <lineage>
        <taxon>Bacteria</taxon>
        <taxon>Pseudomonadati</taxon>
        <taxon>Pseudomonadota</taxon>
        <taxon>Betaproteobacteria</taxon>
        <taxon>Burkholderiales</taxon>
        <taxon>Oxalobacteraceae</taxon>
        <taxon>Telluria group</taxon>
        <taxon>Pseudoduganella</taxon>
    </lineage>
</organism>
<keyword evidence="1" id="KW-0472">Membrane</keyword>
<keyword evidence="1" id="KW-0812">Transmembrane</keyword>